<dbReference type="RefSeq" id="WP_075369297.1">
    <property type="nucleotide sequence ID" value="NZ_MSDQ01000024.1"/>
</dbReference>
<sequence length="101" mass="10969">MQSPSTHVEAFATDGIDTPPAFDRLRGELHAAAGRDRITNSRTRDTVAQLRTRADFFRDALHVYSGTGLGYWYAELSTRLSQLADEIEADASANGIIGGEA</sequence>
<dbReference type="Proteomes" id="UP000186806">
    <property type="component" value="Unassembled WGS sequence"/>
</dbReference>
<keyword evidence="2" id="KW-1185">Reference proteome</keyword>
<evidence type="ECO:0000313" key="1">
    <source>
        <dbReference type="EMBL" id="OLO11411.1"/>
    </source>
</evidence>
<accession>A0A1Q8TCK6</accession>
<comment type="caution">
    <text evidence="1">The sequence shown here is derived from an EMBL/GenBank/DDBJ whole genome shotgun (WGS) entry which is preliminary data.</text>
</comment>
<dbReference type="EMBL" id="MSDQ01000024">
    <property type="protein sequence ID" value="OLO11411.1"/>
    <property type="molecule type" value="Genomic_DNA"/>
</dbReference>
<organism evidence="1 2">
    <name type="scientific">Chromohalobacter japonicus</name>
    <dbReference type="NCBI Taxonomy" id="223900"/>
    <lineage>
        <taxon>Bacteria</taxon>
        <taxon>Pseudomonadati</taxon>
        <taxon>Pseudomonadota</taxon>
        <taxon>Gammaproteobacteria</taxon>
        <taxon>Oceanospirillales</taxon>
        <taxon>Halomonadaceae</taxon>
        <taxon>Chromohalobacter</taxon>
    </lineage>
</organism>
<protein>
    <submittedName>
        <fullName evidence="1">Uncharacterized protein</fullName>
    </submittedName>
</protein>
<proteinExistence type="predicted"/>
<evidence type="ECO:0000313" key="2">
    <source>
        <dbReference type="Proteomes" id="UP000186806"/>
    </source>
</evidence>
<gene>
    <name evidence="1" type="ORF">BTW10_10000</name>
</gene>
<name>A0A1Q8TCK6_9GAMM</name>
<dbReference type="AlphaFoldDB" id="A0A1Q8TCK6"/>
<reference evidence="1 2" key="1">
    <citation type="submission" date="2016-12" db="EMBL/GenBank/DDBJ databases">
        <title>Draft genome sequences of strains Salinicola socius SMB35, Salinicola sp. MH3R3-1 and Chromohalobacter sp. SMB17 from the Verkhnekamsk potash mining region of Russia.</title>
        <authorList>
            <person name="Mavrodi D.V."/>
            <person name="Olsson B.E."/>
            <person name="Korsakova E.S."/>
            <person name="Pyankova A."/>
            <person name="Mavrodi O.V."/>
            <person name="Plotnikova E.G."/>
        </authorList>
    </citation>
    <scope>NUCLEOTIDE SEQUENCE [LARGE SCALE GENOMIC DNA]</scope>
    <source>
        <strain evidence="1 2">SMB17</strain>
    </source>
</reference>